<evidence type="ECO:0000256" key="6">
    <source>
        <dbReference type="ARBA" id="ARBA00023136"/>
    </source>
</evidence>
<keyword evidence="7" id="KW-0594">Phospholipid biosynthesis</keyword>
<dbReference type="OrthoDB" id="10524422at2759"/>
<keyword evidence="5" id="KW-0443">Lipid metabolism</keyword>
<keyword evidence="4 10" id="KW-1133">Transmembrane helix</keyword>
<feature type="transmembrane region" description="Helical" evidence="10">
    <location>
        <begin position="114"/>
        <end position="134"/>
    </location>
</feature>
<dbReference type="EMBL" id="SNRW01033598">
    <property type="protein sequence ID" value="KAA6356062.1"/>
    <property type="molecule type" value="Genomic_DNA"/>
</dbReference>
<feature type="transmembrane region" description="Helical" evidence="10">
    <location>
        <begin position="12"/>
        <end position="33"/>
    </location>
</feature>
<dbReference type="Gene3D" id="1.20.120.1630">
    <property type="match status" value="1"/>
</dbReference>
<gene>
    <name evidence="11" type="ORF">EZS28_048411</name>
</gene>
<keyword evidence="3 10" id="KW-0812">Transmembrane</keyword>
<evidence type="ECO:0000256" key="7">
    <source>
        <dbReference type="ARBA" id="ARBA00023209"/>
    </source>
</evidence>
<dbReference type="GO" id="GO:0012505">
    <property type="term" value="C:endomembrane system"/>
    <property type="evidence" value="ECO:0007669"/>
    <property type="project" value="UniProtKB-SubCell"/>
</dbReference>
<keyword evidence="2" id="KW-0444">Lipid biosynthesis</keyword>
<protein>
    <recommendedName>
        <fullName evidence="13">Isoprenylcysteine carboxylmethyltransferase family protein</fullName>
    </recommendedName>
</protein>
<comment type="caution">
    <text evidence="11">The sequence shown here is derived from an EMBL/GenBank/DDBJ whole genome shotgun (WGS) entry which is preliminary data.</text>
</comment>
<evidence type="ECO:0000313" key="12">
    <source>
        <dbReference type="Proteomes" id="UP000324800"/>
    </source>
</evidence>
<evidence type="ECO:0000256" key="3">
    <source>
        <dbReference type="ARBA" id="ARBA00022692"/>
    </source>
</evidence>
<evidence type="ECO:0000313" key="11">
    <source>
        <dbReference type="EMBL" id="KAA6356062.1"/>
    </source>
</evidence>
<accession>A0A5J4TDM4</accession>
<evidence type="ECO:0000256" key="5">
    <source>
        <dbReference type="ARBA" id="ARBA00023098"/>
    </source>
</evidence>
<dbReference type="AlphaFoldDB" id="A0A5J4TDM4"/>
<reference evidence="11 12" key="1">
    <citation type="submission" date="2019-03" db="EMBL/GenBank/DDBJ databases">
        <title>Single cell metagenomics reveals metabolic interactions within the superorganism composed of flagellate Streblomastix strix and complex community of Bacteroidetes bacteria on its surface.</title>
        <authorList>
            <person name="Treitli S.C."/>
            <person name="Kolisko M."/>
            <person name="Husnik F."/>
            <person name="Keeling P."/>
            <person name="Hampl V."/>
        </authorList>
    </citation>
    <scope>NUCLEOTIDE SEQUENCE [LARGE SCALE GENOMIC DNA]</scope>
    <source>
        <strain evidence="11">ST1C</strain>
    </source>
</reference>
<dbReference type="GO" id="GO:0006656">
    <property type="term" value="P:phosphatidylcholine biosynthetic process"/>
    <property type="evidence" value="ECO:0007669"/>
    <property type="project" value="UniProtKB-UniPathway"/>
</dbReference>
<dbReference type="Pfam" id="PF04191">
    <property type="entry name" value="PEMT"/>
    <property type="match status" value="1"/>
</dbReference>
<proteinExistence type="predicted"/>
<feature type="transmembrane region" description="Helical" evidence="10">
    <location>
        <begin position="71"/>
        <end position="94"/>
    </location>
</feature>
<organism evidence="11 12">
    <name type="scientific">Streblomastix strix</name>
    <dbReference type="NCBI Taxonomy" id="222440"/>
    <lineage>
        <taxon>Eukaryota</taxon>
        <taxon>Metamonada</taxon>
        <taxon>Preaxostyla</taxon>
        <taxon>Oxymonadida</taxon>
        <taxon>Streblomastigidae</taxon>
        <taxon>Streblomastix</taxon>
    </lineage>
</organism>
<dbReference type="UniPathway" id="UPA00753"/>
<evidence type="ECO:0008006" key="13">
    <source>
        <dbReference type="Google" id="ProtNLM"/>
    </source>
</evidence>
<keyword evidence="8" id="KW-1208">Phospholipid metabolism</keyword>
<evidence type="ECO:0000256" key="8">
    <source>
        <dbReference type="ARBA" id="ARBA00023264"/>
    </source>
</evidence>
<feature type="region of interest" description="Disordered" evidence="9">
    <location>
        <begin position="44"/>
        <end position="63"/>
    </location>
</feature>
<comment type="subcellular location">
    <subcellularLocation>
        <location evidence="1">Endomembrane system</location>
        <topology evidence="1">Multi-pass membrane protein</topology>
    </subcellularLocation>
</comment>
<evidence type="ECO:0000256" key="9">
    <source>
        <dbReference type="SAM" id="MobiDB-lite"/>
    </source>
</evidence>
<name>A0A5J4TDM4_9EUKA</name>
<evidence type="ECO:0000256" key="4">
    <source>
        <dbReference type="ARBA" id="ARBA00022989"/>
    </source>
</evidence>
<dbReference type="Proteomes" id="UP000324800">
    <property type="component" value="Unassembled WGS sequence"/>
</dbReference>
<keyword evidence="6 10" id="KW-0472">Membrane</keyword>
<sequence>MSSIVTQIIHSHAFDILSLVNVLLFLLPFFLLFDQQKQDEKKVSKKEDKKIGKKEKQKTGKKEKTEEKSKGYIILINVIYYIGIISHIGLAAYTSALNPKFILLHFEIHDMFRALGIIISLLFAIVYVWSLLLLEGKSRIENGFGVPRKLAKDGPYSESRHPLCIASSLISAGTALALESPAMLISSIFIGVGSVLSALNEEKILRLELGKAHIQYCNKVRRFLPKNWKKYLL</sequence>
<evidence type="ECO:0000256" key="10">
    <source>
        <dbReference type="SAM" id="Phobius"/>
    </source>
</evidence>
<evidence type="ECO:0000256" key="2">
    <source>
        <dbReference type="ARBA" id="ARBA00022516"/>
    </source>
</evidence>
<dbReference type="InterPro" id="IPR007318">
    <property type="entry name" value="Phopholipid_MeTrfase"/>
</dbReference>
<evidence type="ECO:0000256" key="1">
    <source>
        <dbReference type="ARBA" id="ARBA00004127"/>
    </source>
</evidence>